<reference evidence="11" key="1">
    <citation type="journal article" name="DNA Res.">
        <title>The physiological potential of anammox bacteria as revealed by their core genome structure.</title>
        <authorList>
            <person name="Okubo T."/>
            <person name="Toyoda A."/>
            <person name="Fukuhara K."/>
            <person name="Uchiyama I."/>
            <person name="Harigaya Y."/>
            <person name="Kuroiwa M."/>
            <person name="Suzuki T."/>
            <person name="Murakami Y."/>
            <person name="Suwa Y."/>
            <person name="Takami H."/>
        </authorList>
    </citation>
    <scope>NUCLEOTIDE SEQUENCE</scope>
    <source>
        <strain evidence="11">317325-2</strain>
    </source>
</reference>
<keyword evidence="7" id="KW-0547">Nucleotide-binding</keyword>
<keyword evidence="4" id="KW-0963">Cytoplasm</keyword>
<dbReference type="Pfam" id="PF02367">
    <property type="entry name" value="TsaE"/>
    <property type="match status" value="1"/>
</dbReference>
<keyword evidence="8" id="KW-0067">ATP-binding</keyword>
<dbReference type="Gene3D" id="3.40.50.300">
    <property type="entry name" value="P-loop containing nucleotide triphosphate hydrolases"/>
    <property type="match status" value="1"/>
</dbReference>
<comment type="subcellular location">
    <subcellularLocation>
        <location evidence="1">Cytoplasm</location>
    </subcellularLocation>
</comment>
<gene>
    <name evidence="11" type="ORF">NPRO_05880</name>
</gene>
<protein>
    <recommendedName>
        <fullName evidence="3">tRNA threonylcarbamoyladenosine biosynthesis protein TsaE</fullName>
    </recommendedName>
    <alternativeName>
        <fullName evidence="10">t(6)A37 threonylcarbamoyladenosine biosynthesis protein TsaE</fullName>
    </alternativeName>
</protein>
<dbReference type="Proteomes" id="UP000662873">
    <property type="component" value="Chromosome"/>
</dbReference>
<evidence type="ECO:0000313" key="12">
    <source>
        <dbReference type="Proteomes" id="UP000662873"/>
    </source>
</evidence>
<dbReference type="KEGG" id="npy:NPRO_05880"/>
<organism evidence="11 12">
    <name type="scientific">Candidatus Nitrosymbiomonas proteolyticus</name>
    <dbReference type="NCBI Taxonomy" id="2608984"/>
    <lineage>
        <taxon>Bacteria</taxon>
        <taxon>Bacillati</taxon>
        <taxon>Armatimonadota</taxon>
        <taxon>Armatimonadota incertae sedis</taxon>
        <taxon>Candidatus Nitrosymbiomonas</taxon>
    </lineage>
</organism>
<evidence type="ECO:0000256" key="1">
    <source>
        <dbReference type="ARBA" id="ARBA00004496"/>
    </source>
</evidence>
<name>A0A809R5Y7_9BACT</name>
<dbReference type="InterPro" id="IPR027417">
    <property type="entry name" value="P-loop_NTPase"/>
</dbReference>
<keyword evidence="9" id="KW-0460">Magnesium</keyword>
<dbReference type="EMBL" id="AP021858">
    <property type="protein sequence ID" value="BBO22993.1"/>
    <property type="molecule type" value="Genomic_DNA"/>
</dbReference>
<evidence type="ECO:0000256" key="10">
    <source>
        <dbReference type="ARBA" id="ARBA00032441"/>
    </source>
</evidence>
<keyword evidence="6" id="KW-0479">Metal-binding</keyword>
<keyword evidence="5" id="KW-0819">tRNA processing</keyword>
<dbReference type="PANTHER" id="PTHR33540">
    <property type="entry name" value="TRNA THREONYLCARBAMOYLADENOSINE BIOSYNTHESIS PROTEIN TSAE"/>
    <property type="match status" value="1"/>
</dbReference>
<dbReference type="GO" id="GO:0005524">
    <property type="term" value="F:ATP binding"/>
    <property type="evidence" value="ECO:0007669"/>
    <property type="project" value="UniProtKB-KW"/>
</dbReference>
<dbReference type="GO" id="GO:0005737">
    <property type="term" value="C:cytoplasm"/>
    <property type="evidence" value="ECO:0007669"/>
    <property type="project" value="UniProtKB-SubCell"/>
</dbReference>
<evidence type="ECO:0000256" key="6">
    <source>
        <dbReference type="ARBA" id="ARBA00022723"/>
    </source>
</evidence>
<accession>A0A809R5Y7</accession>
<dbReference type="NCBIfam" id="TIGR00150">
    <property type="entry name" value="T6A_YjeE"/>
    <property type="match status" value="1"/>
</dbReference>
<evidence type="ECO:0000256" key="4">
    <source>
        <dbReference type="ARBA" id="ARBA00022490"/>
    </source>
</evidence>
<dbReference type="GO" id="GO:0002949">
    <property type="term" value="P:tRNA threonylcarbamoyladenosine modification"/>
    <property type="evidence" value="ECO:0007669"/>
    <property type="project" value="InterPro"/>
</dbReference>
<evidence type="ECO:0000256" key="3">
    <source>
        <dbReference type="ARBA" id="ARBA00019010"/>
    </source>
</evidence>
<comment type="similarity">
    <text evidence="2">Belongs to the TsaE family.</text>
</comment>
<dbReference type="GO" id="GO:0046872">
    <property type="term" value="F:metal ion binding"/>
    <property type="evidence" value="ECO:0007669"/>
    <property type="project" value="UniProtKB-KW"/>
</dbReference>
<dbReference type="SUPFAM" id="SSF52540">
    <property type="entry name" value="P-loop containing nucleoside triphosphate hydrolases"/>
    <property type="match status" value="1"/>
</dbReference>
<proteinExistence type="inferred from homology"/>
<dbReference type="PANTHER" id="PTHR33540:SF2">
    <property type="entry name" value="TRNA THREONYLCARBAMOYLADENOSINE BIOSYNTHESIS PROTEIN TSAE"/>
    <property type="match status" value="1"/>
</dbReference>
<evidence type="ECO:0000256" key="9">
    <source>
        <dbReference type="ARBA" id="ARBA00022842"/>
    </source>
</evidence>
<evidence type="ECO:0000256" key="8">
    <source>
        <dbReference type="ARBA" id="ARBA00022840"/>
    </source>
</evidence>
<evidence type="ECO:0000256" key="5">
    <source>
        <dbReference type="ARBA" id="ARBA00022694"/>
    </source>
</evidence>
<evidence type="ECO:0000313" key="11">
    <source>
        <dbReference type="EMBL" id="BBO22993.1"/>
    </source>
</evidence>
<sequence length="137" mass="15087">MSQFLATEAGTFELARTYAPLWRAGDLVLLQGPLGVGKTTFVRYVADALGFEGPVRSPTFTLIQALPTDPPIAHVDLYRLSSAQNIGIEDYRATHLVIVEWPERAPELLEEEGAWLLRFSFVEGGRSVDVSRIGVAE</sequence>
<evidence type="ECO:0000256" key="7">
    <source>
        <dbReference type="ARBA" id="ARBA00022741"/>
    </source>
</evidence>
<dbReference type="InterPro" id="IPR003442">
    <property type="entry name" value="T6A_TsaE"/>
</dbReference>
<evidence type="ECO:0000256" key="2">
    <source>
        <dbReference type="ARBA" id="ARBA00007599"/>
    </source>
</evidence>
<dbReference type="AlphaFoldDB" id="A0A809R5Y7"/>